<dbReference type="GO" id="GO:0006488">
    <property type="term" value="P:dolichol-linked oligosaccharide biosynthetic process"/>
    <property type="evidence" value="ECO:0007669"/>
    <property type="project" value="InterPro"/>
</dbReference>
<dbReference type="AlphaFoldDB" id="S3DG88"/>
<dbReference type="InterPro" id="IPR016900">
    <property type="entry name" value="Alg10"/>
</dbReference>
<dbReference type="Pfam" id="PF04922">
    <property type="entry name" value="DIE2_ALG10"/>
    <property type="match status" value="1"/>
</dbReference>
<protein>
    <recommendedName>
        <fullName evidence="5">Dol-P-Glc:Glc(2)Man(9)GlcNAc(2)-PP-Dol alpha-1,2-glucosyltransferase</fullName>
        <ecNumber evidence="4">2.4.1.256</ecNumber>
    </recommendedName>
    <alternativeName>
        <fullName evidence="12">Asparagine-linked glycosylation protein 10</fullName>
    </alternativeName>
</protein>
<keyword evidence="6" id="KW-0328">Glycosyltransferase</keyword>
<feature type="transmembrane region" description="Helical" evidence="16">
    <location>
        <begin position="464"/>
        <end position="484"/>
    </location>
</feature>
<dbReference type="GO" id="GO:0106073">
    <property type="term" value="F:dolichyl pyrophosphate Glc2Man9GlcNAc2 alpha-1,2-glucosyltransferase activity"/>
    <property type="evidence" value="ECO:0007669"/>
    <property type="project" value="UniProtKB-EC"/>
</dbReference>
<evidence type="ECO:0000256" key="6">
    <source>
        <dbReference type="ARBA" id="ARBA00022676"/>
    </source>
</evidence>
<dbReference type="OrthoDB" id="4769at2759"/>
<feature type="transmembrane region" description="Helical" evidence="16">
    <location>
        <begin position="413"/>
        <end position="435"/>
    </location>
</feature>
<evidence type="ECO:0000256" key="4">
    <source>
        <dbReference type="ARBA" id="ARBA00011967"/>
    </source>
</evidence>
<evidence type="ECO:0000256" key="10">
    <source>
        <dbReference type="ARBA" id="ARBA00022989"/>
    </source>
</evidence>
<comment type="subcellular location">
    <subcellularLocation>
        <location evidence="1">Endoplasmic reticulum membrane</location>
        <topology evidence="1">Multi-pass membrane protein</topology>
    </subcellularLocation>
</comment>
<evidence type="ECO:0000256" key="3">
    <source>
        <dbReference type="ARBA" id="ARBA00010600"/>
    </source>
</evidence>
<dbReference type="PANTHER" id="PTHR12989">
    <property type="entry name" value="ALPHA-1,2-GLUCOSYLTRANSFERASE ALG10"/>
    <property type="match status" value="1"/>
</dbReference>
<evidence type="ECO:0000256" key="9">
    <source>
        <dbReference type="ARBA" id="ARBA00022824"/>
    </source>
</evidence>
<feature type="transmembrane region" description="Helical" evidence="16">
    <location>
        <begin position="309"/>
        <end position="327"/>
    </location>
</feature>
<evidence type="ECO:0000256" key="8">
    <source>
        <dbReference type="ARBA" id="ARBA00022692"/>
    </source>
</evidence>
<keyword evidence="7 17" id="KW-0808">Transferase</keyword>
<dbReference type="GO" id="GO:0005789">
    <property type="term" value="C:endoplasmic reticulum membrane"/>
    <property type="evidence" value="ECO:0007669"/>
    <property type="project" value="UniProtKB-SubCell"/>
</dbReference>
<dbReference type="GeneID" id="19463053"/>
<evidence type="ECO:0000256" key="12">
    <source>
        <dbReference type="ARBA" id="ARBA00032069"/>
    </source>
</evidence>
<dbReference type="RefSeq" id="XP_008082442.1">
    <property type="nucleotide sequence ID" value="XM_008084251.1"/>
</dbReference>
<evidence type="ECO:0000256" key="11">
    <source>
        <dbReference type="ARBA" id="ARBA00023136"/>
    </source>
</evidence>
<feature type="transmembrane region" description="Helical" evidence="16">
    <location>
        <begin position="551"/>
        <end position="571"/>
    </location>
</feature>
<dbReference type="PANTHER" id="PTHR12989:SF10">
    <property type="entry name" value="DOL-P-GLC:GLC(2)MAN(9)GLCNAC(2)-PP-DOL ALPHA-1,2-GLUCOSYLTRANSFERASE-RELATED"/>
    <property type="match status" value="1"/>
</dbReference>
<keyword evidence="10 16" id="KW-1133">Transmembrane helix</keyword>
<dbReference type="EMBL" id="KE145363">
    <property type="protein sequence ID" value="EPE31031.1"/>
    <property type="molecule type" value="Genomic_DNA"/>
</dbReference>
<proteinExistence type="inferred from homology"/>
<feature type="transmembrane region" description="Helical" evidence="16">
    <location>
        <begin position="12"/>
        <end position="30"/>
    </location>
</feature>
<reference evidence="17 18" key="1">
    <citation type="journal article" date="2013" name="BMC Genomics">
        <title>Genomics-driven discovery of the pneumocandin biosynthetic gene cluster in the fungus Glarea lozoyensis.</title>
        <authorList>
            <person name="Chen L."/>
            <person name="Yue Q."/>
            <person name="Zhang X."/>
            <person name="Xiang M."/>
            <person name="Wang C."/>
            <person name="Li S."/>
            <person name="Che Y."/>
            <person name="Ortiz-Lopez F.J."/>
            <person name="Bills G.F."/>
            <person name="Liu X."/>
            <person name="An Z."/>
        </authorList>
    </citation>
    <scope>NUCLEOTIDE SEQUENCE [LARGE SCALE GENOMIC DNA]</scope>
    <source>
        <strain evidence="18">ATCC 20868 / MF5171</strain>
    </source>
</reference>
<feature type="compositionally biased region" description="Low complexity" evidence="15">
    <location>
        <begin position="378"/>
        <end position="406"/>
    </location>
</feature>
<keyword evidence="11 16" id="KW-0472">Membrane</keyword>
<feature type="region of interest" description="Disordered" evidence="15">
    <location>
        <begin position="377"/>
        <end position="406"/>
    </location>
</feature>
<evidence type="ECO:0000313" key="18">
    <source>
        <dbReference type="Proteomes" id="UP000016922"/>
    </source>
</evidence>
<evidence type="ECO:0000256" key="13">
    <source>
        <dbReference type="ARBA" id="ARBA00044727"/>
    </source>
</evidence>
<dbReference type="HOGENOM" id="CLU_017053_0_0_1"/>
<feature type="transmembrane region" description="Helical" evidence="16">
    <location>
        <begin position="119"/>
        <end position="138"/>
    </location>
</feature>
<comment type="function">
    <text evidence="13">Dol-P-Glc:Glc(2)Man(9)GlcNAc(2)-PP-Dol alpha-1,2-glucosyltransferase that operates in the biosynthetic pathway of dolichol-linked oligosaccharides, the glycan precursors employed in protein asparagine (N)-glycosylation. The assembly of dolichol-linked oligosaccharides begins on the cytosolic side of the endoplasmic reticulum membrane and finishes in its lumen. The sequential addition of sugars to dolichol pyrophosphate produces dolichol-linked oligosaccharides containing fourteen sugars, including two GlcNAcs, nine mannoses and three glucoses. Once assembled, the oligosaccharide is transferred from the lipid to nascent proteins by oligosaccharyltransferases. In the lumen of the endoplasmic reticulum, adds the third and last glucose residue from dolichyl phosphate glucose (Dol-P-Glc) onto the lipid-linked oligosaccharide intermediate Glc(2)Man(9)GlcNAc(2)-PP-Dol to produce Glc(3)Man(9)GlcNAc(2)-PP-Dol.</text>
</comment>
<evidence type="ECO:0000256" key="14">
    <source>
        <dbReference type="ARBA" id="ARBA00048064"/>
    </source>
</evidence>
<name>S3DG88_GLAL2</name>
<keyword evidence="8 16" id="KW-0812">Transmembrane</keyword>
<comment type="pathway">
    <text evidence="2">Protein modification; protein glycosylation.</text>
</comment>
<evidence type="ECO:0000256" key="7">
    <source>
        <dbReference type="ARBA" id="ARBA00022679"/>
    </source>
</evidence>
<dbReference type="PIRSF" id="PIRSF028810">
    <property type="entry name" value="Alpha1_2_glucosyltferase_Alg10"/>
    <property type="match status" value="1"/>
</dbReference>
<feature type="transmembrane region" description="Helical" evidence="16">
    <location>
        <begin position="347"/>
        <end position="366"/>
    </location>
</feature>
<gene>
    <name evidence="17" type="ORF">GLAREA_03998</name>
</gene>
<dbReference type="STRING" id="1116229.S3DG88"/>
<organism evidence="17 18">
    <name type="scientific">Glarea lozoyensis (strain ATCC 20868 / MF5171)</name>
    <dbReference type="NCBI Taxonomy" id="1116229"/>
    <lineage>
        <taxon>Eukaryota</taxon>
        <taxon>Fungi</taxon>
        <taxon>Dikarya</taxon>
        <taxon>Ascomycota</taxon>
        <taxon>Pezizomycotina</taxon>
        <taxon>Leotiomycetes</taxon>
        <taxon>Helotiales</taxon>
        <taxon>Helotiaceae</taxon>
        <taxon>Glarea</taxon>
    </lineage>
</organism>
<keyword evidence="18" id="KW-1185">Reference proteome</keyword>
<dbReference type="OMA" id="VWDSKIT"/>
<dbReference type="UniPathway" id="UPA00378"/>
<evidence type="ECO:0000313" key="17">
    <source>
        <dbReference type="EMBL" id="EPE31031.1"/>
    </source>
</evidence>
<dbReference type="EC" id="2.4.1.256" evidence="4"/>
<evidence type="ECO:0000256" key="1">
    <source>
        <dbReference type="ARBA" id="ARBA00004477"/>
    </source>
</evidence>
<dbReference type="eggNOG" id="KOG2642">
    <property type="taxonomic scope" value="Eukaryota"/>
</dbReference>
<dbReference type="Proteomes" id="UP000016922">
    <property type="component" value="Unassembled WGS sequence"/>
</dbReference>
<evidence type="ECO:0000256" key="15">
    <source>
        <dbReference type="SAM" id="MobiDB-lite"/>
    </source>
</evidence>
<feature type="transmembrane region" description="Helical" evidence="16">
    <location>
        <begin position="211"/>
        <end position="233"/>
    </location>
</feature>
<feature type="transmembrane region" description="Helical" evidence="16">
    <location>
        <begin position="505"/>
        <end position="527"/>
    </location>
</feature>
<evidence type="ECO:0000256" key="2">
    <source>
        <dbReference type="ARBA" id="ARBA00004922"/>
    </source>
</evidence>
<feature type="transmembrane region" description="Helical" evidence="16">
    <location>
        <begin position="159"/>
        <end position="177"/>
    </location>
</feature>
<evidence type="ECO:0000256" key="5">
    <source>
        <dbReference type="ARBA" id="ARBA00018512"/>
    </source>
</evidence>
<keyword evidence="9" id="KW-0256">Endoplasmic reticulum</keyword>
<evidence type="ECO:0000256" key="16">
    <source>
        <dbReference type="SAM" id="Phobius"/>
    </source>
</evidence>
<comment type="catalytic activity">
    <reaction evidence="14">
        <text>an alpha-D-Glc-(1-&gt;3)-alpha-D-Glc-(1-&gt;3)-alpha-D-Man-(1-&gt;2)-alpha-D-Man-(1-&gt;2)-alpha-D-Man-(1-&gt;3)-[alpha-D-Man-(1-&gt;2)-alpha-D-Man-(1-&gt;3)-[alpha-D-Man-(1-&gt;2)-alpha-D-Man-(1-&gt;6)]-alpha-D-Man-(1-&gt;6)]-beta-D-Man-(1-&gt;4)-beta-D-GlcNAc-(1-&gt;4)-alpha-D-GlcNAc-diphospho-di-trans,poly-cis-dolichol + a di-trans,poly-cis-dolichyl beta-D-glucosyl phosphate = a alpha-D-Glc-(1-&gt;2)-alpha-D-Glc-(1-&gt;3)-alpha-D-Glc-(1-&gt;3)-alpha-D-Man-(1-&gt;2)-alpha-D-Man-(1-&gt;2)-alpha-D-Man-(1-&gt;3)-[alpha-D-Man-(1-&gt;2)-alpha-D-Man-(1-&gt;3)-[alpha-D-Man-(1-&gt;2)-alpha-D-Man-(1-&gt;6)]-alpha-D-Man-(1-&gt;6)]-beta-D-Man-(1-&gt;4)-beta-D-GlcNAc-(1-&gt;4)-alpha-D-GlcNAc-diphospho-di-trans,poly-cis-dolichol + a di-trans,poly-cis-dolichyl phosphate + H(+)</text>
        <dbReference type="Rhea" id="RHEA:29543"/>
        <dbReference type="Rhea" id="RHEA-COMP:19498"/>
        <dbReference type="Rhea" id="RHEA-COMP:19502"/>
        <dbReference type="Rhea" id="RHEA-COMP:19512"/>
        <dbReference type="Rhea" id="RHEA-COMP:19522"/>
        <dbReference type="ChEBI" id="CHEBI:15378"/>
        <dbReference type="ChEBI" id="CHEBI:57525"/>
        <dbReference type="ChEBI" id="CHEBI:57683"/>
        <dbReference type="ChEBI" id="CHEBI:132522"/>
        <dbReference type="ChEBI" id="CHEBI:132523"/>
        <dbReference type="EC" id="2.4.1.256"/>
    </reaction>
    <physiologicalReaction direction="left-to-right" evidence="14">
        <dbReference type="Rhea" id="RHEA:29544"/>
    </physiologicalReaction>
</comment>
<dbReference type="KEGG" id="glz:GLAREA_03998"/>
<comment type="similarity">
    <text evidence="3">Belongs to the ALG10 glucosyltransferase family.</text>
</comment>
<sequence length="589" mass="66056">MSEDNHSSFWTNASLAGLGIVIIASLPYHFTRGPTKLNIFLGLSFVFASAKFWHSQVTKAVPEPYLDEVFHIPQAQAYCEGQYRTWDPKLTTPPGLYAFAVLTLNVFRGVCSVEGLRQFNVFALLSLTTYVVDIRSILTSRTALRSGKMAAITPEAVHTAVNIALFPPLFFFSGLFYTDVLSTRFVLEVYRMFLIRKGVDKNSGEGLVMNYVIGIFALTMRQTNIFWVAIYLGGLEAVRAIKMNVVPEGNTEKSSGAEPDPLMTEIRKWGRGSIHDVALEDANLIDFALMPISLAVAVLHQPKLILARLWPYIALLVSFLAFVYINGGVVLGDKSNHVATLHLPQMLYLFPFLTFFSLPTILPPFIQHTLATLKSMVSSPPTTKPTTKPATTTTDPTTPNSTATSTSTIPRPLLLILSFLTVLTLLMATIAIIYFNTIIHPFTLADNRHYMFYVFRYTILRHPAIRYLLAPIYLGCGWAVYLSLCPTTKPSSQPSKPTTDTPPSPTVSTVILLLIPTTLSLITAPLVEPRYFILPWLFYRLHLPASQPRKWLWAETLWFIAINAGTGYMFLYRGFEWKQEAGKVQRFMW</sequence>
<accession>S3DG88</accession>